<name>W6RPG5_9HYPH</name>
<protein>
    <submittedName>
        <fullName evidence="2">Uncharacterized protein</fullName>
    </submittedName>
</protein>
<geneLocation type="plasmid" evidence="2 3">
    <name>pLPU83d</name>
</geneLocation>
<keyword evidence="2" id="KW-0614">Plasmid</keyword>
<feature type="coiled-coil region" evidence="1">
    <location>
        <begin position="47"/>
        <end position="100"/>
    </location>
</feature>
<dbReference type="Proteomes" id="UP000019443">
    <property type="component" value="Plasmid pLPU83d"/>
</dbReference>
<evidence type="ECO:0000256" key="1">
    <source>
        <dbReference type="SAM" id="Coils"/>
    </source>
</evidence>
<dbReference type="EMBL" id="HG916855">
    <property type="protein sequence ID" value="CDM62927.1"/>
    <property type="molecule type" value="Genomic_DNA"/>
</dbReference>
<gene>
    <name evidence="2" type="ORF">LPU83_pLPU83d_1557</name>
</gene>
<reference evidence="2" key="1">
    <citation type="submission" date="2013-11" db="EMBL/GenBank/DDBJ databases">
        <title>Draft genome sequence of the broad-host-range Rhizobium sp. LPU83 strain, a member of the low-genetic diversity Oregon-like Rhizobium sp. group.</title>
        <authorList>
            <person name="Wibberg D."/>
            <person name="Puehler A."/>
            <person name="Schlueter A."/>
        </authorList>
    </citation>
    <scope>NUCLEOTIDE SEQUENCE [LARGE SCALE GENOMIC DNA]</scope>
    <source>
        <strain evidence="2">LPU83</strain>
        <plasmid evidence="2">pLPU83d</plasmid>
    </source>
</reference>
<evidence type="ECO:0000313" key="2">
    <source>
        <dbReference type="EMBL" id="CDM62927.1"/>
    </source>
</evidence>
<sequence>MLQSLLQGLQRCHDRFCVAASGDQREPYAFALVSDEVGSKGMNYSYLHRLYTRRAELEAKLELYEARSCFGDDEIDDGTDQELRERINEISAEIESLEHASAG</sequence>
<evidence type="ECO:0000313" key="3">
    <source>
        <dbReference type="Proteomes" id="UP000019443"/>
    </source>
</evidence>
<dbReference type="AlphaFoldDB" id="W6RPG5"/>
<organism evidence="2 3">
    <name type="scientific">Rhizobium favelukesii</name>
    <dbReference type="NCBI Taxonomy" id="348824"/>
    <lineage>
        <taxon>Bacteria</taxon>
        <taxon>Pseudomonadati</taxon>
        <taxon>Pseudomonadota</taxon>
        <taxon>Alphaproteobacteria</taxon>
        <taxon>Hyphomicrobiales</taxon>
        <taxon>Rhizobiaceae</taxon>
        <taxon>Rhizobium/Agrobacterium group</taxon>
        <taxon>Rhizobium</taxon>
    </lineage>
</organism>
<accession>W6RPG5</accession>
<dbReference type="KEGG" id="rhl:LPU83_pLPU83d_1557"/>
<dbReference type="HOGENOM" id="CLU_178527_0_0_5"/>
<dbReference type="PATRIC" id="fig|348824.6.peg.7295"/>
<keyword evidence="3" id="KW-1185">Reference proteome</keyword>
<keyword evidence="1" id="KW-0175">Coiled coil</keyword>
<proteinExistence type="predicted"/>